<keyword evidence="9 10" id="KW-0961">Cell wall biogenesis/degradation</keyword>
<sequence>MIGSFSLGELVPVLDAKLQGEDVSFNTVSTDTRSISPGDLFVALRGASFNGNEYVDAAAAAGAVAAIVDCAGDYPLPSLQVADTQLALGQLGAANRERFSGDLVAITGSVGKTSVKNMLASILATQGPTLATPGNLNNEIGVPTTLLQLNEEHRYAVVEMGAGKAGDVAYLCQLGKPRVGMLLNAMPAHLDGFGSVDGVAHAKSEIFSTLSANGTAVFLADSPYAPLWRKVAGSVPQIEFGFADAAVVRAESISVSDPMAGTEFVLVTPAGRAPVSLPWPGRHNIANALAAAAAAHSLGVDLQAIAAGLTTVQLEPGRVGARRATSGALVIDDTYNANPGSVRAAIDTLAAADGNRVLILADMLELGSISTDSHREIGEYAAANIDEVWLTGTEVAATASGFGSQAHCFECRDDLIAALSGRFGRQDIVLVKGSRSMGMEHVVQALLAEQGEVG</sequence>
<dbReference type="Pfam" id="PF02875">
    <property type="entry name" value="Mur_ligase_C"/>
    <property type="match status" value="1"/>
</dbReference>
<protein>
    <recommendedName>
        <fullName evidence="10 11">UDP-N-acetylmuramoyl-tripeptide--D-alanyl-D-alanine ligase</fullName>
        <ecNumber evidence="10 11">6.3.2.10</ecNumber>
    </recommendedName>
    <alternativeName>
        <fullName evidence="10">D-alanyl-D-alanine-adding enzyme</fullName>
    </alternativeName>
</protein>
<dbReference type="Pfam" id="PF08245">
    <property type="entry name" value="Mur_ligase_M"/>
    <property type="match status" value="1"/>
</dbReference>
<feature type="domain" description="Mur ligase central" evidence="14">
    <location>
        <begin position="106"/>
        <end position="295"/>
    </location>
</feature>
<dbReference type="InterPro" id="IPR013221">
    <property type="entry name" value="Mur_ligase_cen"/>
</dbReference>
<comment type="similarity">
    <text evidence="10">Belongs to the MurCDEF family. MurF subfamily.</text>
</comment>
<dbReference type="RefSeq" id="WP_279246430.1">
    <property type="nucleotide sequence ID" value="NZ_SHNN01000003.1"/>
</dbReference>
<gene>
    <name evidence="10" type="primary">murF</name>
    <name evidence="15" type="ORF">EYC98_16195</name>
</gene>
<dbReference type="EMBL" id="SHNN01000003">
    <property type="protein sequence ID" value="MCX2982406.1"/>
    <property type="molecule type" value="Genomic_DNA"/>
</dbReference>
<comment type="pathway">
    <text evidence="10 11">Cell wall biogenesis; peptidoglycan biosynthesis.</text>
</comment>
<dbReference type="InterPro" id="IPR005863">
    <property type="entry name" value="UDP-N-AcMur_synth"/>
</dbReference>
<dbReference type="SUPFAM" id="SSF53623">
    <property type="entry name" value="MurD-like peptide ligases, catalytic domain"/>
    <property type="match status" value="1"/>
</dbReference>
<dbReference type="Pfam" id="PF01225">
    <property type="entry name" value="Mur_ligase"/>
    <property type="match status" value="1"/>
</dbReference>
<dbReference type="PANTHER" id="PTHR43024:SF1">
    <property type="entry name" value="UDP-N-ACETYLMURAMOYL-TRIPEPTIDE--D-ALANYL-D-ALANINE LIGASE"/>
    <property type="match status" value="1"/>
</dbReference>
<evidence type="ECO:0000256" key="7">
    <source>
        <dbReference type="ARBA" id="ARBA00022984"/>
    </source>
</evidence>
<keyword evidence="3 10" id="KW-0132">Cell division</keyword>
<dbReference type="InterPro" id="IPR035911">
    <property type="entry name" value="MurE/MurF_N"/>
</dbReference>
<dbReference type="Proteomes" id="UP001143362">
    <property type="component" value="Unassembled WGS sequence"/>
</dbReference>
<name>A0ABT3TJB2_9GAMM</name>
<dbReference type="InterPro" id="IPR051046">
    <property type="entry name" value="MurCDEF_CellWall_CoF430Synth"/>
</dbReference>
<dbReference type="SUPFAM" id="SSF63418">
    <property type="entry name" value="MurE/MurF N-terminal domain"/>
    <property type="match status" value="1"/>
</dbReference>
<keyword evidence="7 10" id="KW-0573">Peptidoglycan synthesis</keyword>
<evidence type="ECO:0000256" key="11">
    <source>
        <dbReference type="RuleBase" id="RU004136"/>
    </source>
</evidence>
<comment type="caution">
    <text evidence="15">The sequence shown here is derived from an EMBL/GenBank/DDBJ whole genome shotgun (WGS) entry which is preliminary data.</text>
</comment>
<evidence type="ECO:0000256" key="9">
    <source>
        <dbReference type="ARBA" id="ARBA00023316"/>
    </source>
</evidence>
<organism evidence="15 16">
    <name type="scientific">Candidatus Litorirhabdus singularis</name>
    <dbReference type="NCBI Taxonomy" id="2518993"/>
    <lineage>
        <taxon>Bacteria</taxon>
        <taxon>Pseudomonadati</taxon>
        <taxon>Pseudomonadota</taxon>
        <taxon>Gammaproteobacteria</taxon>
        <taxon>Cellvibrionales</taxon>
        <taxon>Halieaceae</taxon>
        <taxon>Candidatus Litorirhabdus</taxon>
    </lineage>
</organism>
<dbReference type="InterPro" id="IPR004101">
    <property type="entry name" value="Mur_ligase_C"/>
</dbReference>
<dbReference type="GO" id="GO:0016874">
    <property type="term" value="F:ligase activity"/>
    <property type="evidence" value="ECO:0007669"/>
    <property type="project" value="UniProtKB-KW"/>
</dbReference>
<dbReference type="NCBIfam" id="TIGR01143">
    <property type="entry name" value="murF"/>
    <property type="match status" value="1"/>
</dbReference>
<evidence type="ECO:0000256" key="5">
    <source>
        <dbReference type="ARBA" id="ARBA00022840"/>
    </source>
</evidence>
<feature type="domain" description="Mur ligase C-terminal" evidence="13">
    <location>
        <begin position="322"/>
        <end position="435"/>
    </location>
</feature>
<dbReference type="HAMAP" id="MF_02019">
    <property type="entry name" value="MurF"/>
    <property type="match status" value="1"/>
</dbReference>
<proteinExistence type="inferred from homology"/>
<dbReference type="PANTHER" id="PTHR43024">
    <property type="entry name" value="UDP-N-ACETYLMURAMOYL-TRIPEPTIDE--D-ALANYL-D-ALANINE LIGASE"/>
    <property type="match status" value="1"/>
</dbReference>
<evidence type="ECO:0000256" key="10">
    <source>
        <dbReference type="HAMAP-Rule" id="MF_02019"/>
    </source>
</evidence>
<reference evidence="15" key="1">
    <citation type="submission" date="2019-02" db="EMBL/GenBank/DDBJ databases">
        <authorList>
            <person name="Li S.-H."/>
        </authorList>
    </citation>
    <scope>NUCLEOTIDE SEQUENCE</scope>
    <source>
        <strain evidence="15">IMCC14734</strain>
    </source>
</reference>
<evidence type="ECO:0000256" key="1">
    <source>
        <dbReference type="ARBA" id="ARBA00022490"/>
    </source>
</evidence>
<comment type="subcellular location">
    <subcellularLocation>
        <location evidence="10 11">Cytoplasm</location>
    </subcellularLocation>
</comment>
<keyword evidence="6 10" id="KW-0133">Cell shape</keyword>
<keyword evidence="8 10" id="KW-0131">Cell cycle</keyword>
<evidence type="ECO:0000313" key="16">
    <source>
        <dbReference type="Proteomes" id="UP001143362"/>
    </source>
</evidence>
<feature type="binding site" evidence="10">
    <location>
        <begin position="108"/>
        <end position="114"/>
    </location>
    <ligand>
        <name>ATP</name>
        <dbReference type="ChEBI" id="CHEBI:30616"/>
    </ligand>
</feature>
<accession>A0ABT3TJB2</accession>
<evidence type="ECO:0000256" key="4">
    <source>
        <dbReference type="ARBA" id="ARBA00022741"/>
    </source>
</evidence>
<evidence type="ECO:0000256" key="6">
    <source>
        <dbReference type="ARBA" id="ARBA00022960"/>
    </source>
</evidence>
<evidence type="ECO:0000256" key="8">
    <source>
        <dbReference type="ARBA" id="ARBA00023306"/>
    </source>
</evidence>
<evidence type="ECO:0000256" key="2">
    <source>
        <dbReference type="ARBA" id="ARBA00022598"/>
    </source>
</evidence>
<comment type="function">
    <text evidence="10 11">Involved in cell wall formation. Catalyzes the final step in the synthesis of UDP-N-acetylmuramoyl-pentapeptide, the precursor of murein.</text>
</comment>
<evidence type="ECO:0000313" key="15">
    <source>
        <dbReference type="EMBL" id="MCX2982406.1"/>
    </source>
</evidence>
<evidence type="ECO:0000259" key="14">
    <source>
        <dbReference type="Pfam" id="PF08245"/>
    </source>
</evidence>
<keyword evidence="2 10" id="KW-0436">Ligase</keyword>
<evidence type="ECO:0000259" key="13">
    <source>
        <dbReference type="Pfam" id="PF02875"/>
    </source>
</evidence>
<keyword evidence="16" id="KW-1185">Reference proteome</keyword>
<feature type="domain" description="Mur ligase N-terminal catalytic" evidence="12">
    <location>
        <begin position="27"/>
        <end position="72"/>
    </location>
</feature>
<keyword evidence="5 10" id="KW-0067">ATP-binding</keyword>
<keyword evidence="4 10" id="KW-0547">Nucleotide-binding</keyword>
<comment type="catalytic activity">
    <reaction evidence="10 11">
        <text>D-alanyl-D-alanine + UDP-N-acetyl-alpha-D-muramoyl-L-alanyl-gamma-D-glutamyl-meso-2,6-diaminopimelate + ATP = UDP-N-acetyl-alpha-D-muramoyl-L-alanyl-gamma-D-glutamyl-meso-2,6-diaminopimeloyl-D-alanyl-D-alanine + ADP + phosphate + H(+)</text>
        <dbReference type="Rhea" id="RHEA:28374"/>
        <dbReference type="ChEBI" id="CHEBI:15378"/>
        <dbReference type="ChEBI" id="CHEBI:30616"/>
        <dbReference type="ChEBI" id="CHEBI:43474"/>
        <dbReference type="ChEBI" id="CHEBI:57822"/>
        <dbReference type="ChEBI" id="CHEBI:61386"/>
        <dbReference type="ChEBI" id="CHEBI:83905"/>
        <dbReference type="ChEBI" id="CHEBI:456216"/>
        <dbReference type="EC" id="6.3.2.10"/>
    </reaction>
</comment>
<dbReference type="SUPFAM" id="SSF53244">
    <property type="entry name" value="MurD-like peptide ligases, peptide-binding domain"/>
    <property type="match status" value="1"/>
</dbReference>
<evidence type="ECO:0000259" key="12">
    <source>
        <dbReference type="Pfam" id="PF01225"/>
    </source>
</evidence>
<dbReference type="InterPro" id="IPR036615">
    <property type="entry name" value="Mur_ligase_C_dom_sf"/>
</dbReference>
<keyword evidence="1 10" id="KW-0963">Cytoplasm</keyword>
<dbReference type="InterPro" id="IPR000713">
    <property type="entry name" value="Mur_ligase_N"/>
</dbReference>
<dbReference type="Gene3D" id="3.40.1190.10">
    <property type="entry name" value="Mur-like, catalytic domain"/>
    <property type="match status" value="1"/>
</dbReference>
<evidence type="ECO:0000256" key="3">
    <source>
        <dbReference type="ARBA" id="ARBA00022618"/>
    </source>
</evidence>
<dbReference type="Gene3D" id="3.40.1390.10">
    <property type="entry name" value="MurE/MurF, N-terminal domain"/>
    <property type="match status" value="1"/>
</dbReference>
<dbReference type="InterPro" id="IPR036565">
    <property type="entry name" value="Mur-like_cat_sf"/>
</dbReference>
<dbReference type="EC" id="6.3.2.10" evidence="10 11"/>
<dbReference type="Gene3D" id="3.90.190.20">
    <property type="entry name" value="Mur ligase, C-terminal domain"/>
    <property type="match status" value="1"/>
</dbReference>